<protein>
    <submittedName>
        <fullName evidence="9">GerAB/ArcD/ProY family transporter</fullName>
    </submittedName>
</protein>
<feature type="transmembrane region" description="Helical" evidence="8">
    <location>
        <begin position="303"/>
        <end position="320"/>
    </location>
</feature>
<dbReference type="Proteomes" id="UP000558113">
    <property type="component" value="Unassembled WGS sequence"/>
</dbReference>
<evidence type="ECO:0000313" key="9">
    <source>
        <dbReference type="EMBL" id="NBC68367.1"/>
    </source>
</evidence>
<dbReference type="RefSeq" id="WP_161695080.1">
    <property type="nucleotide sequence ID" value="NZ_JAAAMU010000002.1"/>
</dbReference>
<reference evidence="9 10" key="1">
    <citation type="submission" date="2020-01" db="EMBL/GenBank/DDBJ databases">
        <title>Paenibacillus soybeanensis sp. nov. isolated from the nodules of soybean (Glycine max(L.) Merr).</title>
        <authorList>
            <person name="Wang H."/>
        </authorList>
    </citation>
    <scope>NUCLEOTIDE SEQUENCE [LARGE SCALE GENOMIC DNA]</scope>
    <source>
        <strain evidence="9 10">DSM 23054</strain>
    </source>
</reference>
<sequence>MKAITPLQIYMMSTQFLFSTAIGFFIGPLVLKAGFMSWISVILGSGIGLAMTYLSFRLMQRRPEEFLAHYGMHIVGRWPHYIIFACVLLIHLYMAAFVLRELSDFIIQIYLPGTPEWAVVSLFGLCIARGVRSGPVHFFRSAQGLFLFSVISVFTFPLFVSSEVDTEKLIAFVTDFHPGGIWDGTLISSALFSETAFIVYLIPYFRNKERTFRMVAWSALTAAFVTIANIVATLMLFGSELTANLTYPTLEMIRYIWAGSFLENLDPLLIVFWLFSMLLKIGLFLMMGTLITAHLFGLKDHKPFSYGMAAAMIVLSIAMFESTADIEESTTQSQSILLLLKSSVPLLYLLVDSLRAWKGRKLAGQAD</sequence>
<keyword evidence="6 8" id="KW-1133">Transmembrane helix</keyword>
<keyword evidence="4" id="KW-0309">Germination</keyword>
<dbReference type="PANTHER" id="PTHR34975:SF2">
    <property type="entry name" value="SPORE GERMINATION PROTEIN A2"/>
    <property type="match status" value="1"/>
</dbReference>
<feature type="transmembrane region" description="Helical" evidence="8">
    <location>
        <begin position="180"/>
        <end position="202"/>
    </location>
</feature>
<feature type="transmembrane region" description="Helical" evidence="8">
    <location>
        <begin position="12"/>
        <end position="31"/>
    </location>
</feature>
<feature type="transmembrane region" description="Helical" evidence="8">
    <location>
        <begin position="138"/>
        <end position="160"/>
    </location>
</feature>
<comment type="subcellular location">
    <subcellularLocation>
        <location evidence="1">Membrane</location>
        <topology evidence="1">Multi-pass membrane protein</topology>
    </subcellularLocation>
</comment>
<evidence type="ECO:0000256" key="2">
    <source>
        <dbReference type="ARBA" id="ARBA00007998"/>
    </source>
</evidence>
<dbReference type="InterPro" id="IPR004761">
    <property type="entry name" value="Spore_GerAB"/>
</dbReference>
<proteinExistence type="inferred from homology"/>
<evidence type="ECO:0000256" key="3">
    <source>
        <dbReference type="ARBA" id="ARBA00022448"/>
    </source>
</evidence>
<evidence type="ECO:0000256" key="8">
    <source>
        <dbReference type="SAM" id="Phobius"/>
    </source>
</evidence>
<feature type="transmembrane region" description="Helical" evidence="8">
    <location>
        <begin position="214"/>
        <end position="237"/>
    </location>
</feature>
<comment type="similarity">
    <text evidence="2">Belongs to the amino acid-polyamine-organocation (APC) superfamily. Spore germination protein (SGP) (TC 2.A.3.9) family.</text>
</comment>
<keyword evidence="5 8" id="KW-0812">Transmembrane</keyword>
<evidence type="ECO:0000256" key="4">
    <source>
        <dbReference type="ARBA" id="ARBA00022544"/>
    </source>
</evidence>
<name>A0A7X4YLA5_9BACL</name>
<dbReference type="Pfam" id="PF03845">
    <property type="entry name" value="Spore_permease"/>
    <property type="match status" value="1"/>
</dbReference>
<dbReference type="OrthoDB" id="2663238at2"/>
<dbReference type="PANTHER" id="PTHR34975">
    <property type="entry name" value="SPORE GERMINATION PROTEIN A2"/>
    <property type="match status" value="1"/>
</dbReference>
<feature type="transmembrane region" description="Helical" evidence="8">
    <location>
        <begin position="332"/>
        <end position="351"/>
    </location>
</feature>
<gene>
    <name evidence="9" type="ORF">GT003_05065</name>
</gene>
<evidence type="ECO:0000256" key="1">
    <source>
        <dbReference type="ARBA" id="ARBA00004141"/>
    </source>
</evidence>
<keyword evidence="3" id="KW-0813">Transport</keyword>
<evidence type="ECO:0000256" key="6">
    <source>
        <dbReference type="ARBA" id="ARBA00022989"/>
    </source>
</evidence>
<organism evidence="9 10">
    <name type="scientific">Paenibacillus sacheonensis</name>
    <dbReference type="NCBI Taxonomy" id="742054"/>
    <lineage>
        <taxon>Bacteria</taxon>
        <taxon>Bacillati</taxon>
        <taxon>Bacillota</taxon>
        <taxon>Bacilli</taxon>
        <taxon>Bacillales</taxon>
        <taxon>Paenibacillaceae</taxon>
        <taxon>Paenibacillus</taxon>
    </lineage>
</organism>
<dbReference type="GO" id="GO:0016020">
    <property type="term" value="C:membrane"/>
    <property type="evidence" value="ECO:0007669"/>
    <property type="project" value="UniProtKB-SubCell"/>
</dbReference>
<comment type="caution">
    <text evidence="9">The sequence shown here is derived from an EMBL/GenBank/DDBJ whole genome shotgun (WGS) entry which is preliminary data.</text>
</comment>
<evidence type="ECO:0000256" key="7">
    <source>
        <dbReference type="ARBA" id="ARBA00023136"/>
    </source>
</evidence>
<accession>A0A7X4YLA5</accession>
<dbReference type="GO" id="GO:0009847">
    <property type="term" value="P:spore germination"/>
    <property type="evidence" value="ECO:0007669"/>
    <property type="project" value="InterPro"/>
</dbReference>
<feature type="transmembrane region" description="Helical" evidence="8">
    <location>
        <begin position="270"/>
        <end position="291"/>
    </location>
</feature>
<evidence type="ECO:0000256" key="5">
    <source>
        <dbReference type="ARBA" id="ARBA00022692"/>
    </source>
</evidence>
<feature type="transmembrane region" description="Helical" evidence="8">
    <location>
        <begin position="37"/>
        <end position="59"/>
    </location>
</feature>
<evidence type="ECO:0000313" key="10">
    <source>
        <dbReference type="Proteomes" id="UP000558113"/>
    </source>
</evidence>
<keyword evidence="10" id="KW-1185">Reference proteome</keyword>
<keyword evidence="7 8" id="KW-0472">Membrane</keyword>
<dbReference type="AlphaFoldDB" id="A0A7X4YLA5"/>
<feature type="transmembrane region" description="Helical" evidence="8">
    <location>
        <begin position="80"/>
        <end position="99"/>
    </location>
</feature>
<feature type="transmembrane region" description="Helical" evidence="8">
    <location>
        <begin position="105"/>
        <end position="126"/>
    </location>
</feature>
<dbReference type="EMBL" id="JAAAMU010000002">
    <property type="protein sequence ID" value="NBC68367.1"/>
    <property type="molecule type" value="Genomic_DNA"/>
</dbReference>